<proteinExistence type="predicted"/>
<evidence type="ECO:0000313" key="2">
    <source>
        <dbReference type="EMBL" id="BAI60427.1"/>
    </source>
</evidence>
<dbReference type="AlphaFoldDB" id="D1YVF5"/>
<dbReference type="STRING" id="304371.MCP_0355"/>
<gene>
    <name evidence="2" type="ordered locus">MCP_0355</name>
</gene>
<sequence>MMHNRSNISSYVTKDGSRIWELFHPGSSPVAGFSVAEARVDAGQETVAHVHHRSQEVYYILEGCGEMSLGGDALAVIQGDAILILPGKRHNIKNTGVGALRILCICSPPYAHEDTGTGL</sequence>
<dbReference type="RefSeq" id="WP_012899107.1">
    <property type="nucleotide sequence ID" value="NC_013665.1"/>
</dbReference>
<reference evidence="3" key="3">
    <citation type="journal article" date="2011" name="PLoS ONE">
        <title>Genome sequence of a mesophilic hydrogenotrophic methanogen Methanocella paludicola, the first cultivated representative of the order Methanocellales.</title>
        <authorList>
            <person name="Sakai S."/>
            <person name="Takaki Y."/>
            <person name="Shimamura S."/>
            <person name="Sekine M."/>
            <person name="Tajima T."/>
            <person name="Kosugi H."/>
            <person name="Ichikawa N."/>
            <person name="Tasumi E."/>
            <person name="Hiraki A.T."/>
            <person name="Shimizu A."/>
            <person name="Kato Y."/>
            <person name="Nishiko R."/>
            <person name="Mori K."/>
            <person name="Fujita N."/>
            <person name="Imachi H."/>
            <person name="Takai K."/>
        </authorList>
    </citation>
    <scope>NUCLEOTIDE SEQUENCE [LARGE SCALE GENOMIC DNA]</scope>
    <source>
        <strain evidence="3">DSM 17711 / JCM 13418 / NBRC 101707 / SANAE</strain>
    </source>
</reference>
<dbReference type="eggNOG" id="arCOG03003">
    <property type="taxonomic scope" value="Archaea"/>
</dbReference>
<dbReference type="PANTHER" id="PTHR36114:SF4">
    <property type="entry name" value="CUPIN 2 CONSERVED BARREL DOMAIN-CONTAINING PROTEIN"/>
    <property type="match status" value="1"/>
</dbReference>
<dbReference type="Proteomes" id="UP000001882">
    <property type="component" value="Chromosome"/>
</dbReference>
<protein>
    <recommendedName>
        <fullName evidence="1">Cupin type-2 domain-containing protein</fullName>
    </recommendedName>
</protein>
<dbReference type="Gene3D" id="2.60.120.10">
    <property type="entry name" value="Jelly Rolls"/>
    <property type="match status" value="1"/>
</dbReference>
<evidence type="ECO:0000259" key="1">
    <source>
        <dbReference type="Pfam" id="PF07883"/>
    </source>
</evidence>
<dbReference type="GeneID" id="8680469"/>
<dbReference type="InterPro" id="IPR052044">
    <property type="entry name" value="PKS_Associated_Protein"/>
</dbReference>
<feature type="domain" description="Cupin type-2" evidence="1">
    <location>
        <begin position="39"/>
        <end position="106"/>
    </location>
</feature>
<dbReference type="InParanoid" id="D1YVF5"/>
<name>D1YVF5_METPS</name>
<organism evidence="2 3">
    <name type="scientific">Methanocella paludicola (strain DSM 17711 / JCM 13418 / NBRC 101707 / SANAE)</name>
    <dbReference type="NCBI Taxonomy" id="304371"/>
    <lineage>
        <taxon>Archaea</taxon>
        <taxon>Methanobacteriati</taxon>
        <taxon>Methanobacteriota</taxon>
        <taxon>Stenosarchaea group</taxon>
        <taxon>Methanomicrobia</taxon>
        <taxon>Methanocellales</taxon>
        <taxon>Methanocellaceae</taxon>
        <taxon>Methanocella</taxon>
    </lineage>
</organism>
<keyword evidence="3" id="KW-1185">Reference proteome</keyword>
<dbReference type="KEGG" id="mpd:MCP_0355"/>
<dbReference type="PANTHER" id="PTHR36114">
    <property type="entry name" value="16.7 KDA PROTEIN IN WHIE LOCUS"/>
    <property type="match status" value="1"/>
</dbReference>
<reference evidence="2 3" key="1">
    <citation type="journal article" date="2007" name="Appl. Environ. Microbiol.">
        <title>Isolation of key methanogens for global methane emission from rice paddy fields: a novel isolate affiliated with the clone cluster rice cluster I.</title>
        <authorList>
            <person name="Sakai S."/>
            <person name="Imachi H."/>
            <person name="Sekiguchi Y."/>
            <person name="Ohashi A."/>
            <person name="Harada H."/>
            <person name="Kamagata Y."/>
        </authorList>
    </citation>
    <scope>NUCLEOTIDE SEQUENCE [LARGE SCALE GENOMIC DNA]</scope>
    <source>
        <strain evidence="3">DSM 17711 / JCM 13418 / NBRC 101707 / SANAE</strain>
    </source>
</reference>
<dbReference type="InterPro" id="IPR011051">
    <property type="entry name" value="RmlC_Cupin_sf"/>
</dbReference>
<reference evidence="2 3" key="2">
    <citation type="journal article" date="2008" name="Int. J. Syst. Evol. Microbiol.">
        <title>Methanocella paludicola gen. nov., sp. nov., a methane-producing archaeon, the first isolate of the lineage 'Rice Cluster I', and proposal of the new archaeal order Methanocellales ord. nov.</title>
        <authorList>
            <person name="Sakai S."/>
            <person name="Imachi H."/>
            <person name="Hanada S."/>
            <person name="Ohashi A."/>
            <person name="Harada H."/>
            <person name="Kamagata Y."/>
        </authorList>
    </citation>
    <scope>NUCLEOTIDE SEQUENCE [LARGE SCALE GENOMIC DNA]</scope>
    <source>
        <strain evidence="3">DSM 17711 / JCM 13418 / NBRC 101707 / SANAE</strain>
    </source>
</reference>
<evidence type="ECO:0000313" key="3">
    <source>
        <dbReference type="Proteomes" id="UP000001882"/>
    </source>
</evidence>
<dbReference type="Pfam" id="PF07883">
    <property type="entry name" value="Cupin_2"/>
    <property type="match status" value="1"/>
</dbReference>
<dbReference type="OrthoDB" id="190812at2157"/>
<dbReference type="SUPFAM" id="SSF51182">
    <property type="entry name" value="RmlC-like cupins"/>
    <property type="match status" value="1"/>
</dbReference>
<dbReference type="EMBL" id="AP011532">
    <property type="protein sequence ID" value="BAI60427.1"/>
    <property type="molecule type" value="Genomic_DNA"/>
</dbReference>
<dbReference type="InterPro" id="IPR013096">
    <property type="entry name" value="Cupin_2"/>
</dbReference>
<dbReference type="InterPro" id="IPR014710">
    <property type="entry name" value="RmlC-like_jellyroll"/>
</dbReference>
<accession>D1YVF5</accession>
<dbReference type="CDD" id="cd02214">
    <property type="entry name" value="cupin_MJ1618"/>
    <property type="match status" value="1"/>
</dbReference>